<feature type="compositionally biased region" description="Basic and acidic residues" evidence="1">
    <location>
        <begin position="62"/>
        <end position="72"/>
    </location>
</feature>
<comment type="caution">
    <text evidence="2">The sequence shown here is derived from an EMBL/GenBank/DDBJ whole genome shotgun (WGS) entry which is preliminary data.</text>
</comment>
<accession>A0AAV7QG83</accession>
<dbReference type="EMBL" id="JANPWB010000010">
    <property type="protein sequence ID" value="KAJ1138502.1"/>
    <property type="molecule type" value="Genomic_DNA"/>
</dbReference>
<evidence type="ECO:0000256" key="1">
    <source>
        <dbReference type="SAM" id="MobiDB-lite"/>
    </source>
</evidence>
<protein>
    <submittedName>
        <fullName evidence="2">Uncharacterized protein</fullName>
    </submittedName>
</protein>
<name>A0AAV7QG83_PLEWA</name>
<feature type="non-terminal residue" evidence="2">
    <location>
        <position position="82"/>
    </location>
</feature>
<keyword evidence="3" id="KW-1185">Reference proteome</keyword>
<feature type="non-terminal residue" evidence="2">
    <location>
        <position position="1"/>
    </location>
</feature>
<sequence length="82" mass="8604">GKERQRSAEHGDGVAAVKSAFFFTVSDAGSFAKRDGSVAAPGGKGATLVACGGQLTTHWKEHCEGNTQKRQEEDQEGPSLDL</sequence>
<dbReference type="Proteomes" id="UP001066276">
    <property type="component" value="Chromosome 6"/>
</dbReference>
<dbReference type="AlphaFoldDB" id="A0AAV7QG83"/>
<proteinExistence type="predicted"/>
<reference evidence="2" key="1">
    <citation type="journal article" date="2022" name="bioRxiv">
        <title>Sequencing and chromosome-scale assembly of the giantPleurodeles waltlgenome.</title>
        <authorList>
            <person name="Brown T."/>
            <person name="Elewa A."/>
            <person name="Iarovenko S."/>
            <person name="Subramanian E."/>
            <person name="Araus A.J."/>
            <person name="Petzold A."/>
            <person name="Susuki M."/>
            <person name="Suzuki K.-i.T."/>
            <person name="Hayashi T."/>
            <person name="Toyoda A."/>
            <person name="Oliveira C."/>
            <person name="Osipova E."/>
            <person name="Leigh N.D."/>
            <person name="Simon A."/>
            <person name="Yun M.H."/>
        </authorList>
    </citation>
    <scope>NUCLEOTIDE SEQUENCE</scope>
    <source>
        <strain evidence="2">20211129_DDA</strain>
        <tissue evidence="2">Liver</tissue>
    </source>
</reference>
<evidence type="ECO:0000313" key="3">
    <source>
        <dbReference type="Proteomes" id="UP001066276"/>
    </source>
</evidence>
<organism evidence="2 3">
    <name type="scientific">Pleurodeles waltl</name>
    <name type="common">Iberian ribbed newt</name>
    <dbReference type="NCBI Taxonomy" id="8319"/>
    <lineage>
        <taxon>Eukaryota</taxon>
        <taxon>Metazoa</taxon>
        <taxon>Chordata</taxon>
        <taxon>Craniata</taxon>
        <taxon>Vertebrata</taxon>
        <taxon>Euteleostomi</taxon>
        <taxon>Amphibia</taxon>
        <taxon>Batrachia</taxon>
        <taxon>Caudata</taxon>
        <taxon>Salamandroidea</taxon>
        <taxon>Salamandridae</taxon>
        <taxon>Pleurodelinae</taxon>
        <taxon>Pleurodeles</taxon>
    </lineage>
</organism>
<evidence type="ECO:0000313" key="2">
    <source>
        <dbReference type="EMBL" id="KAJ1138502.1"/>
    </source>
</evidence>
<gene>
    <name evidence="2" type="ORF">NDU88_004885</name>
</gene>
<feature type="region of interest" description="Disordered" evidence="1">
    <location>
        <begin position="62"/>
        <end position="82"/>
    </location>
</feature>